<evidence type="ECO:0000313" key="3">
    <source>
        <dbReference type="EMBL" id="MBB6069870.1"/>
    </source>
</evidence>
<dbReference type="InterPro" id="IPR050256">
    <property type="entry name" value="Glycosyltransferase_2"/>
</dbReference>
<keyword evidence="3" id="KW-0808">Transferase</keyword>
<evidence type="ECO:0000256" key="1">
    <source>
        <dbReference type="SAM" id="MobiDB-lite"/>
    </source>
</evidence>
<comment type="caution">
    <text evidence="3">The sequence shown here is derived from an EMBL/GenBank/DDBJ whole genome shotgun (WGS) entry which is preliminary data.</text>
</comment>
<dbReference type="AlphaFoldDB" id="A0A841GRS4"/>
<organism evidence="3 4">
    <name type="scientific">Longimicrobium terrae</name>
    <dbReference type="NCBI Taxonomy" id="1639882"/>
    <lineage>
        <taxon>Bacteria</taxon>
        <taxon>Pseudomonadati</taxon>
        <taxon>Gemmatimonadota</taxon>
        <taxon>Longimicrobiia</taxon>
        <taxon>Longimicrobiales</taxon>
        <taxon>Longimicrobiaceae</taxon>
        <taxon>Longimicrobium</taxon>
    </lineage>
</organism>
<dbReference type="EMBL" id="JACHIA010000003">
    <property type="protein sequence ID" value="MBB6069870.1"/>
    <property type="molecule type" value="Genomic_DNA"/>
</dbReference>
<dbReference type="PANTHER" id="PTHR48090">
    <property type="entry name" value="UNDECAPRENYL-PHOSPHATE 4-DEOXY-4-FORMAMIDO-L-ARABINOSE TRANSFERASE-RELATED"/>
    <property type="match status" value="1"/>
</dbReference>
<evidence type="ECO:0000313" key="4">
    <source>
        <dbReference type="Proteomes" id="UP000582837"/>
    </source>
</evidence>
<sequence>MMREGTILLSVVMPVYNEAATVRHAAERVRAVGLPVEILCVDDGSTDGSRETLRTLLAEGVIHRLIELPRNGGKGTAVRAGIAAAGGDVIVIQDADLEYDPFELPRLLEPIVDGRADAVFGSRFAGGPHRVLYFWHTLGNRALTLLSNMFTDLNLTDMETCYKMARADLIQSLPLRTRRFGIEPELTARLAQARARIYEVPISYAGRTYDEGKKIGWKDGAAAIWHIVRANVFAPRVPRYQPPPSALPRWTPEGTPPRHTAAGPR</sequence>
<name>A0A841GRS4_9BACT</name>
<dbReference type="GO" id="GO:0016740">
    <property type="term" value="F:transferase activity"/>
    <property type="evidence" value="ECO:0007669"/>
    <property type="project" value="UniProtKB-KW"/>
</dbReference>
<reference evidence="3 4" key="1">
    <citation type="submission" date="2020-08" db="EMBL/GenBank/DDBJ databases">
        <title>Genomic Encyclopedia of Type Strains, Phase IV (KMG-IV): sequencing the most valuable type-strain genomes for metagenomic binning, comparative biology and taxonomic classification.</title>
        <authorList>
            <person name="Goeker M."/>
        </authorList>
    </citation>
    <scope>NUCLEOTIDE SEQUENCE [LARGE SCALE GENOMIC DNA]</scope>
    <source>
        <strain evidence="3 4">DSM 29007</strain>
    </source>
</reference>
<dbReference type="Proteomes" id="UP000582837">
    <property type="component" value="Unassembled WGS sequence"/>
</dbReference>
<feature type="region of interest" description="Disordered" evidence="1">
    <location>
        <begin position="243"/>
        <end position="265"/>
    </location>
</feature>
<gene>
    <name evidence="3" type="ORF">HNQ61_001487</name>
</gene>
<dbReference type="Gene3D" id="3.90.550.10">
    <property type="entry name" value="Spore Coat Polysaccharide Biosynthesis Protein SpsA, Chain A"/>
    <property type="match status" value="1"/>
</dbReference>
<dbReference type="SUPFAM" id="SSF53448">
    <property type="entry name" value="Nucleotide-diphospho-sugar transferases"/>
    <property type="match status" value="1"/>
</dbReference>
<dbReference type="PANTHER" id="PTHR48090:SF7">
    <property type="entry name" value="RFBJ PROTEIN"/>
    <property type="match status" value="1"/>
</dbReference>
<dbReference type="RefSeq" id="WP_221239667.1">
    <property type="nucleotide sequence ID" value="NZ_JACHIA010000003.1"/>
</dbReference>
<accession>A0A841GRS4</accession>
<dbReference type="InterPro" id="IPR029044">
    <property type="entry name" value="Nucleotide-diphossugar_trans"/>
</dbReference>
<dbReference type="InterPro" id="IPR001173">
    <property type="entry name" value="Glyco_trans_2-like"/>
</dbReference>
<evidence type="ECO:0000259" key="2">
    <source>
        <dbReference type="Pfam" id="PF00535"/>
    </source>
</evidence>
<dbReference type="Pfam" id="PF00535">
    <property type="entry name" value="Glycos_transf_2"/>
    <property type="match status" value="1"/>
</dbReference>
<dbReference type="CDD" id="cd04179">
    <property type="entry name" value="DPM_DPG-synthase_like"/>
    <property type="match status" value="1"/>
</dbReference>
<proteinExistence type="predicted"/>
<keyword evidence="4" id="KW-1185">Reference proteome</keyword>
<protein>
    <submittedName>
        <fullName evidence="3">Glycosyltransferase involved in cell wall biosynthesis</fullName>
    </submittedName>
</protein>
<feature type="domain" description="Glycosyltransferase 2-like" evidence="2">
    <location>
        <begin position="10"/>
        <end position="170"/>
    </location>
</feature>